<proteinExistence type="predicted"/>
<feature type="domain" description="DUF58" evidence="1">
    <location>
        <begin position="58"/>
        <end position="278"/>
    </location>
</feature>
<dbReference type="InterPro" id="IPR036465">
    <property type="entry name" value="vWFA_dom_sf"/>
</dbReference>
<dbReference type="RefSeq" id="WP_211325760.1">
    <property type="nucleotide sequence ID" value="NZ_QNRR01000022.1"/>
</dbReference>
<keyword evidence="3" id="KW-1185">Reference proteome</keyword>
<dbReference type="PANTHER" id="PTHR33608">
    <property type="entry name" value="BLL2464 PROTEIN"/>
    <property type="match status" value="1"/>
</dbReference>
<dbReference type="InterPro" id="IPR002881">
    <property type="entry name" value="DUF58"/>
</dbReference>
<reference evidence="2 3" key="1">
    <citation type="submission" date="2018-06" db="EMBL/GenBank/DDBJ databases">
        <title>Genomic Encyclopedia of Type Strains, Phase IV (KMG-IV): sequencing the most valuable type-strain genomes for metagenomic binning, comparative biology and taxonomic classification.</title>
        <authorList>
            <person name="Goeker M."/>
        </authorList>
    </citation>
    <scope>NUCLEOTIDE SEQUENCE [LARGE SCALE GENOMIC DNA]</scope>
    <source>
        <strain evidence="2 3">DSM 25532</strain>
    </source>
</reference>
<protein>
    <submittedName>
        <fullName evidence="2">Uncharacterized protein DUF58</fullName>
    </submittedName>
</protein>
<gene>
    <name evidence="2" type="ORF">DES53_12234</name>
</gene>
<dbReference type="PANTHER" id="PTHR33608:SF12">
    <property type="entry name" value="DUF58 DOMAIN-CONTAINING PROTEIN"/>
    <property type="match status" value="1"/>
</dbReference>
<dbReference type="AlphaFoldDB" id="A0A366H276"/>
<dbReference type="SUPFAM" id="SSF53300">
    <property type="entry name" value="vWA-like"/>
    <property type="match status" value="1"/>
</dbReference>
<sequence>MSATSDIKQPGVYADLDELVRLQFRARGFSFLPRQPIQSLLAGRHASRLRGRGLNFEEIRRYQMGDDIRQIDWKVTARTRKTHSRVYTEERERTTLLVVDQRLSMFFGSVKNMKSVTAAEAAALAAWRVISQKDRVGALVFNDAHIEEVRPQRSRATVMRILNAVLEQNHALSITSEQQPNAGMFNEALRRCERLAKHDALVCIISDAAGSDEESQRILTRIAQHNDVLFVFVHDPLEVALPDAGPLIFGDASGQMEVNTSSKALRERYRDTFAEHRAQGRKFLLNRETPVIPLSTTEGVAEQIQRQLGNR</sequence>
<accession>A0A366H276</accession>
<name>A0A366H276_9BACT</name>
<evidence type="ECO:0000259" key="1">
    <source>
        <dbReference type="Pfam" id="PF01882"/>
    </source>
</evidence>
<dbReference type="EMBL" id="QNRR01000022">
    <property type="protein sequence ID" value="RBP35367.1"/>
    <property type="molecule type" value="Genomic_DNA"/>
</dbReference>
<evidence type="ECO:0000313" key="2">
    <source>
        <dbReference type="EMBL" id="RBP35367.1"/>
    </source>
</evidence>
<dbReference type="Proteomes" id="UP000253426">
    <property type="component" value="Unassembled WGS sequence"/>
</dbReference>
<organism evidence="2 3">
    <name type="scientific">Roseimicrobium gellanilyticum</name>
    <dbReference type="NCBI Taxonomy" id="748857"/>
    <lineage>
        <taxon>Bacteria</taxon>
        <taxon>Pseudomonadati</taxon>
        <taxon>Verrucomicrobiota</taxon>
        <taxon>Verrucomicrobiia</taxon>
        <taxon>Verrucomicrobiales</taxon>
        <taxon>Verrucomicrobiaceae</taxon>
        <taxon>Roseimicrobium</taxon>
    </lineage>
</organism>
<evidence type="ECO:0000313" key="3">
    <source>
        <dbReference type="Proteomes" id="UP000253426"/>
    </source>
</evidence>
<comment type="caution">
    <text evidence="2">The sequence shown here is derived from an EMBL/GenBank/DDBJ whole genome shotgun (WGS) entry which is preliminary data.</text>
</comment>
<dbReference type="Pfam" id="PF01882">
    <property type="entry name" value="DUF58"/>
    <property type="match status" value="1"/>
</dbReference>